<dbReference type="AlphaFoldDB" id="A0A2D0JJ98"/>
<dbReference type="Proteomes" id="UP000221980">
    <property type="component" value="Unassembled WGS sequence"/>
</dbReference>
<reference evidence="1 2" key="1">
    <citation type="journal article" date="2017" name="Nat. Microbiol.">
        <title>Natural product diversity associated with the nematode symbionts Photorhabdus and Xenorhabdus.</title>
        <authorList>
            <person name="Tobias N.J."/>
            <person name="Wolff H."/>
            <person name="Djahanschiri B."/>
            <person name="Grundmann F."/>
            <person name="Kronenwerth M."/>
            <person name="Shi Y.M."/>
            <person name="Simonyi S."/>
            <person name="Grun P."/>
            <person name="Shapiro-Ilan D."/>
            <person name="Pidot S.J."/>
            <person name="Stinear T.P."/>
            <person name="Ebersberger I."/>
            <person name="Bode H.B."/>
        </authorList>
    </citation>
    <scope>NUCLEOTIDE SEQUENCE [LARGE SCALE GENOMIC DNA]</scope>
    <source>
        <strain evidence="1 2">DSM 17902</strain>
    </source>
</reference>
<accession>A0A2D0JJ98</accession>
<protein>
    <submittedName>
        <fullName evidence="1">Uncharacterized protein</fullName>
    </submittedName>
</protein>
<evidence type="ECO:0000313" key="2">
    <source>
        <dbReference type="Proteomes" id="UP000221980"/>
    </source>
</evidence>
<dbReference type="EMBL" id="NITZ01000051">
    <property type="protein sequence ID" value="PHM45527.1"/>
    <property type="molecule type" value="Genomic_DNA"/>
</dbReference>
<organism evidence="1 2">
    <name type="scientific">Xenorhabdus miraniensis</name>
    <dbReference type="NCBI Taxonomy" id="351674"/>
    <lineage>
        <taxon>Bacteria</taxon>
        <taxon>Pseudomonadati</taxon>
        <taxon>Pseudomonadota</taxon>
        <taxon>Gammaproteobacteria</taxon>
        <taxon>Enterobacterales</taxon>
        <taxon>Morganellaceae</taxon>
        <taxon>Xenorhabdus</taxon>
    </lineage>
</organism>
<keyword evidence="2" id="KW-1185">Reference proteome</keyword>
<name>A0A2D0JJ98_9GAMM</name>
<proteinExistence type="predicted"/>
<sequence>MQAHLQLARARGDFHLQLIWAKKRINASPAVFDCESLHIIIKFSSKTPFRMYPYILNGADNTKQL</sequence>
<comment type="caution">
    <text evidence="1">The sequence shown here is derived from an EMBL/GenBank/DDBJ whole genome shotgun (WGS) entry which is preliminary data.</text>
</comment>
<gene>
    <name evidence="1" type="ORF">Xmir_04311</name>
</gene>
<evidence type="ECO:0000313" key="1">
    <source>
        <dbReference type="EMBL" id="PHM45527.1"/>
    </source>
</evidence>